<dbReference type="Proteomes" id="UP000789901">
    <property type="component" value="Unassembled WGS sequence"/>
</dbReference>
<proteinExistence type="predicted"/>
<comment type="caution">
    <text evidence="1">The sequence shown here is derived from an EMBL/GenBank/DDBJ whole genome shotgun (WGS) entry which is preliminary data.</text>
</comment>
<organism evidence="1 2">
    <name type="scientific">Gigaspora margarita</name>
    <dbReference type="NCBI Taxonomy" id="4874"/>
    <lineage>
        <taxon>Eukaryota</taxon>
        <taxon>Fungi</taxon>
        <taxon>Fungi incertae sedis</taxon>
        <taxon>Mucoromycota</taxon>
        <taxon>Glomeromycotina</taxon>
        <taxon>Glomeromycetes</taxon>
        <taxon>Diversisporales</taxon>
        <taxon>Gigasporaceae</taxon>
        <taxon>Gigaspora</taxon>
    </lineage>
</organism>
<reference evidence="1 2" key="1">
    <citation type="submission" date="2021-06" db="EMBL/GenBank/DDBJ databases">
        <authorList>
            <person name="Kallberg Y."/>
            <person name="Tangrot J."/>
            <person name="Rosling A."/>
        </authorList>
    </citation>
    <scope>NUCLEOTIDE SEQUENCE [LARGE SCALE GENOMIC DNA]</scope>
    <source>
        <strain evidence="1 2">120-4 pot B 10/14</strain>
    </source>
</reference>
<dbReference type="EMBL" id="CAJVQB010025425">
    <property type="protein sequence ID" value="CAG8806303.1"/>
    <property type="molecule type" value="Genomic_DNA"/>
</dbReference>
<evidence type="ECO:0000313" key="2">
    <source>
        <dbReference type="Proteomes" id="UP000789901"/>
    </source>
</evidence>
<protein>
    <submittedName>
        <fullName evidence="1">31103_t:CDS:1</fullName>
    </submittedName>
</protein>
<accession>A0ABN7VY46</accession>
<keyword evidence="2" id="KW-1185">Reference proteome</keyword>
<name>A0ABN7VY46_GIGMA</name>
<evidence type="ECO:0000313" key="1">
    <source>
        <dbReference type="EMBL" id="CAG8806303.1"/>
    </source>
</evidence>
<sequence length="228" mass="28206">MCSIKELVIDNQLTLQLPEVFFNTYYTTEYQYYIDEREKIYVVKKNDNIVIDIFLKCVLKRYLKEQKKDWRFNTCPICWELSFYYVEGFYEFGENPEYDFKNIKETLNHCRIYDHPFTNFVRENEKIELRKIQLDKVLKFFNQYVKKKDLKFYWCKHENITIYHQCEYIIDAICEQDLLYYNLYVLKKEDLFSQCPDCDRFFIRCFDCEGTKYNDVDDCKKMICNCEE</sequence>
<gene>
    <name evidence="1" type="ORF">GMARGA_LOCUS24269</name>
</gene>